<feature type="binding site" evidence="6">
    <location>
        <begin position="244"/>
        <end position="250"/>
    </location>
    <ligand>
        <name>GTP</name>
        <dbReference type="ChEBI" id="CHEBI:37565"/>
    </ligand>
</feature>
<dbReference type="HOGENOM" id="CLU_019624_4_1_6"/>
<comment type="caution">
    <text evidence="6">Lacks conserved residue(s) required for the propagation of feature annotation.</text>
</comment>
<keyword evidence="6" id="KW-0479">Metal-binding</keyword>
<dbReference type="OrthoDB" id="9805918at2"/>
<organism evidence="9 10">
    <name type="scientific">Thioflavicoccus mobilis 8321</name>
    <dbReference type="NCBI Taxonomy" id="765912"/>
    <lineage>
        <taxon>Bacteria</taxon>
        <taxon>Pseudomonadati</taxon>
        <taxon>Pseudomonadota</taxon>
        <taxon>Gammaproteobacteria</taxon>
        <taxon>Chromatiales</taxon>
        <taxon>Chromatiaceae</taxon>
        <taxon>Thioflavicoccus</taxon>
    </lineage>
</organism>
<dbReference type="NCBIfam" id="NF003661">
    <property type="entry name" value="PRK05291.1-3"/>
    <property type="match status" value="1"/>
</dbReference>
<comment type="subunit">
    <text evidence="6">Homodimer. Heterotetramer of two MnmE and two MnmG subunits.</text>
</comment>
<gene>
    <name evidence="6" type="primary">mnmE</name>
    <name evidence="6" type="synonym">trmE</name>
    <name evidence="9" type="ORF">Thimo_3701</name>
</gene>
<dbReference type="AlphaFoldDB" id="L0H2R5"/>
<feature type="binding site" evidence="6">
    <location>
        <position position="80"/>
    </location>
    <ligand>
        <name>(6S)-5-formyl-5,6,7,8-tetrahydrofolate</name>
        <dbReference type="ChEBI" id="CHEBI:57457"/>
    </ligand>
</feature>
<evidence type="ECO:0000313" key="10">
    <source>
        <dbReference type="Proteomes" id="UP000010816"/>
    </source>
</evidence>
<dbReference type="EMBL" id="CP003051">
    <property type="protein sequence ID" value="AGA92357.1"/>
    <property type="molecule type" value="Genomic_DNA"/>
</dbReference>
<comment type="subcellular location">
    <subcellularLocation>
        <location evidence="6">Cytoplasm</location>
    </subcellularLocation>
</comment>
<dbReference type="Proteomes" id="UP000010816">
    <property type="component" value="Chromosome"/>
</dbReference>
<keyword evidence="2 6" id="KW-0819">tRNA processing</keyword>
<dbReference type="RefSeq" id="WP_015282482.1">
    <property type="nucleotide sequence ID" value="NC_019940.1"/>
</dbReference>
<protein>
    <recommendedName>
        <fullName evidence="6">tRNA modification GTPase MnmE</fullName>
        <ecNumber evidence="6">3.6.-.-</ecNumber>
    </recommendedName>
</protein>
<dbReference type="SUPFAM" id="SSF116878">
    <property type="entry name" value="TrmE connector domain"/>
    <property type="match status" value="1"/>
</dbReference>
<dbReference type="SUPFAM" id="SSF52540">
    <property type="entry name" value="P-loop containing nucleoside triphosphate hydrolases"/>
    <property type="match status" value="1"/>
</dbReference>
<dbReference type="PANTHER" id="PTHR42714">
    <property type="entry name" value="TRNA MODIFICATION GTPASE GTPBP3"/>
    <property type="match status" value="1"/>
</dbReference>
<evidence type="ECO:0000256" key="4">
    <source>
        <dbReference type="ARBA" id="ARBA00022958"/>
    </source>
</evidence>
<evidence type="ECO:0000313" key="9">
    <source>
        <dbReference type="EMBL" id="AGA92357.1"/>
    </source>
</evidence>
<feature type="binding site" evidence="6">
    <location>
        <position position="249"/>
    </location>
    <ligand>
        <name>K(+)</name>
        <dbReference type="ChEBI" id="CHEBI:29103"/>
    </ligand>
</feature>
<dbReference type="GO" id="GO:0002098">
    <property type="term" value="P:tRNA wobble uridine modification"/>
    <property type="evidence" value="ECO:0007669"/>
    <property type="project" value="TreeGrafter"/>
</dbReference>
<dbReference type="InterPro" id="IPR027368">
    <property type="entry name" value="MnmE_dom2"/>
</dbReference>
<dbReference type="NCBIfam" id="TIGR00450">
    <property type="entry name" value="mnmE_trmE_thdF"/>
    <property type="match status" value="1"/>
</dbReference>
<keyword evidence="6" id="KW-0378">Hydrolase</keyword>
<dbReference type="InterPro" id="IPR027266">
    <property type="entry name" value="TrmE/GcvT-like"/>
</dbReference>
<keyword evidence="4 6" id="KW-0630">Potassium</keyword>
<dbReference type="InterPro" id="IPR006073">
    <property type="entry name" value="GTP-bd"/>
</dbReference>
<dbReference type="CDD" id="cd04164">
    <property type="entry name" value="trmE"/>
    <property type="match status" value="1"/>
</dbReference>
<dbReference type="Pfam" id="PF10396">
    <property type="entry name" value="TrmE_N"/>
    <property type="match status" value="1"/>
</dbReference>
<dbReference type="Gene3D" id="3.40.50.300">
    <property type="entry name" value="P-loop containing nucleotide triphosphate hydrolases"/>
    <property type="match status" value="1"/>
</dbReference>
<dbReference type="Gene3D" id="3.30.1360.120">
    <property type="entry name" value="Probable tRNA modification gtpase trme, domain 1"/>
    <property type="match status" value="1"/>
</dbReference>
<keyword evidence="10" id="KW-1185">Reference proteome</keyword>
<dbReference type="CDD" id="cd14858">
    <property type="entry name" value="TrmE_N"/>
    <property type="match status" value="1"/>
</dbReference>
<dbReference type="PATRIC" id="fig|765912.4.peg.3625"/>
<dbReference type="GO" id="GO:0046872">
    <property type="term" value="F:metal ion binding"/>
    <property type="evidence" value="ECO:0007669"/>
    <property type="project" value="UniProtKB-KW"/>
</dbReference>
<evidence type="ECO:0000256" key="1">
    <source>
        <dbReference type="ARBA" id="ARBA00011043"/>
    </source>
</evidence>
<dbReference type="HAMAP" id="MF_00379">
    <property type="entry name" value="GTPase_MnmE"/>
    <property type="match status" value="1"/>
</dbReference>
<keyword evidence="6" id="KW-0963">Cytoplasm</keyword>
<dbReference type="InterPro" id="IPR004520">
    <property type="entry name" value="GTPase_MnmE"/>
</dbReference>
<feature type="binding site" evidence="6">
    <location>
        <position position="447"/>
    </location>
    <ligand>
        <name>(6S)-5-formyl-5,6,7,8-tetrahydrofolate</name>
        <dbReference type="ChEBI" id="CHEBI:57457"/>
    </ligand>
</feature>
<dbReference type="GO" id="GO:0030488">
    <property type="term" value="P:tRNA methylation"/>
    <property type="evidence" value="ECO:0007669"/>
    <property type="project" value="TreeGrafter"/>
</dbReference>
<dbReference type="Gene3D" id="1.20.120.430">
    <property type="entry name" value="tRNA modification GTPase MnmE domain 2"/>
    <property type="match status" value="1"/>
</dbReference>
<dbReference type="STRING" id="765912.Thimo_3701"/>
<accession>L0H2R5</accession>
<dbReference type="KEGG" id="tmb:Thimo_3701"/>
<dbReference type="NCBIfam" id="TIGR00231">
    <property type="entry name" value="small_GTP"/>
    <property type="match status" value="1"/>
</dbReference>
<evidence type="ECO:0000256" key="7">
    <source>
        <dbReference type="RuleBase" id="RU003313"/>
    </source>
</evidence>
<feature type="binding site" evidence="6">
    <location>
        <begin position="225"/>
        <end position="230"/>
    </location>
    <ligand>
        <name>GTP</name>
        <dbReference type="ChEBI" id="CHEBI:37565"/>
    </ligand>
</feature>
<feature type="binding site" evidence="6">
    <location>
        <position position="119"/>
    </location>
    <ligand>
        <name>(6S)-5-formyl-5,6,7,8-tetrahydrofolate</name>
        <dbReference type="ChEBI" id="CHEBI:57457"/>
    </ligand>
</feature>
<keyword evidence="5 6" id="KW-0342">GTP-binding</keyword>
<feature type="binding site" evidence="6">
    <location>
        <begin position="269"/>
        <end position="272"/>
    </location>
    <ligand>
        <name>GTP</name>
        <dbReference type="ChEBI" id="CHEBI:37565"/>
    </ligand>
</feature>
<dbReference type="InterPro" id="IPR027417">
    <property type="entry name" value="P-loop_NTPase"/>
</dbReference>
<feature type="binding site" evidence="6">
    <location>
        <position position="246"/>
    </location>
    <ligand>
        <name>K(+)</name>
        <dbReference type="ChEBI" id="CHEBI:29103"/>
    </ligand>
</feature>
<dbReference type="GO" id="GO:0005525">
    <property type="term" value="F:GTP binding"/>
    <property type="evidence" value="ECO:0007669"/>
    <property type="project" value="UniProtKB-UniRule"/>
</dbReference>
<feature type="binding site" evidence="6">
    <location>
        <position position="23"/>
    </location>
    <ligand>
        <name>(6S)-5-formyl-5,6,7,8-tetrahydrofolate</name>
        <dbReference type="ChEBI" id="CHEBI:57457"/>
    </ligand>
</feature>
<keyword evidence="3 6" id="KW-0547">Nucleotide-binding</keyword>
<dbReference type="GO" id="GO:0005829">
    <property type="term" value="C:cytosol"/>
    <property type="evidence" value="ECO:0007669"/>
    <property type="project" value="TreeGrafter"/>
</dbReference>
<dbReference type="InterPro" id="IPR005225">
    <property type="entry name" value="Small_GTP-bd"/>
</dbReference>
<dbReference type="eggNOG" id="COG0486">
    <property type="taxonomic scope" value="Bacteria"/>
</dbReference>
<dbReference type="InterPro" id="IPR025867">
    <property type="entry name" value="MnmE_helical"/>
</dbReference>
<keyword evidence="6" id="KW-0460">Magnesium</keyword>
<dbReference type="InterPro" id="IPR018948">
    <property type="entry name" value="GTP-bd_TrmE_N"/>
</dbReference>
<feature type="binding site" evidence="6">
    <location>
        <position position="244"/>
    </location>
    <ligand>
        <name>K(+)</name>
        <dbReference type="ChEBI" id="CHEBI:29103"/>
    </ligand>
</feature>
<evidence type="ECO:0000256" key="2">
    <source>
        <dbReference type="ARBA" id="ARBA00022694"/>
    </source>
</evidence>
<dbReference type="GO" id="GO:0003924">
    <property type="term" value="F:GTPase activity"/>
    <property type="evidence" value="ECO:0007669"/>
    <property type="project" value="UniProtKB-UniRule"/>
</dbReference>
<dbReference type="PROSITE" id="PS51709">
    <property type="entry name" value="G_TRME"/>
    <property type="match status" value="1"/>
</dbReference>
<name>L0H2R5_9GAMM</name>
<dbReference type="Pfam" id="PF01926">
    <property type="entry name" value="MMR_HSR1"/>
    <property type="match status" value="1"/>
</dbReference>
<evidence type="ECO:0000256" key="5">
    <source>
        <dbReference type="ARBA" id="ARBA00023134"/>
    </source>
</evidence>
<comment type="similarity">
    <text evidence="1 6 7">Belongs to the TRAFAC class TrmE-Era-EngA-EngB-Septin-like GTPase superfamily. TrmE GTPase family.</text>
</comment>
<reference evidence="9 10" key="1">
    <citation type="submission" date="2011-09" db="EMBL/GenBank/DDBJ databases">
        <title>Complete sequence of chromosome of Thioflavicoccus mobilis 8321.</title>
        <authorList>
            <consortium name="US DOE Joint Genome Institute"/>
            <person name="Lucas S."/>
            <person name="Han J."/>
            <person name="Lapidus A."/>
            <person name="Cheng J.-F."/>
            <person name="Goodwin L."/>
            <person name="Pitluck S."/>
            <person name="Peters L."/>
            <person name="Ovchinnikova G."/>
            <person name="Lu M."/>
            <person name="Detter J.C."/>
            <person name="Han C."/>
            <person name="Tapia R."/>
            <person name="Land M."/>
            <person name="Hauser L."/>
            <person name="Kyrpides N."/>
            <person name="Ivanova N."/>
            <person name="Pagani I."/>
            <person name="Vogl K."/>
            <person name="Liu Z."/>
            <person name="Imhoff J."/>
            <person name="Thiel V."/>
            <person name="Frigaard N.-U."/>
            <person name="Bryant D."/>
            <person name="Woyke T."/>
        </authorList>
    </citation>
    <scope>NUCLEOTIDE SEQUENCE [LARGE SCALE GENOMIC DNA]</scope>
    <source>
        <strain evidence="9 10">8321</strain>
    </source>
</reference>
<dbReference type="InterPro" id="IPR031168">
    <property type="entry name" value="G_TrmE"/>
</dbReference>
<dbReference type="PANTHER" id="PTHR42714:SF2">
    <property type="entry name" value="TRNA MODIFICATION GTPASE GTPBP3, MITOCHONDRIAL"/>
    <property type="match status" value="1"/>
</dbReference>
<evidence type="ECO:0000256" key="3">
    <source>
        <dbReference type="ARBA" id="ARBA00022741"/>
    </source>
</evidence>
<feature type="binding site" evidence="6">
    <location>
        <position position="250"/>
    </location>
    <ligand>
        <name>Mg(2+)</name>
        <dbReference type="ChEBI" id="CHEBI:18420"/>
    </ligand>
</feature>
<evidence type="ECO:0000256" key="6">
    <source>
        <dbReference type="HAMAP-Rule" id="MF_00379"/>
    </source>
</evidence>
<evidence type="ECO:0000259" key="8">
    <source>
        <dbReference type="PROSITE" id="PS51709"/>
    </source>
</evidence>
<comment type="cofactor">
    <cofactor evidence="6">
        <name>K(+)</name>
        <dbReference type="ChEBI" id="CHEBI:29103"/>
    </cofactor>
    <text evidence="6">Binds 1 potassium ion per subunit.</text>
</comment>
<feature type="binding site" evidence="6">
    <location>
        <position position="225"/>
    </location>
    <ligand>
        <name>K(+)</name>
        <dbReference type="ChEBI" id="CHEBI:29103"/>
    </ligand>
</feature>
<sequence>MAAAETIAAVATPAGVGGIGVVRIAGPAVGAIAREILGRVPEPRRATAAEFRDMDGSPLDYGIAIFFQAPHSFTGDDILELHGHGGPVILDAILRRVVQLGARIARPGEFSQRAFLNGKIDLVQAEAIADLIEARTAKSARLAVQMLRGDFSRRIETLSEGIAELRTLVEANLDFPEDSTDRTDPAAIGGEIDSLLEKTTEIIAGANNGRIYREGLTLVVAGLPNAGKSSLMNALAGDEIAIVTHVPGTTRDVLREEIAIDGIPVRLIDTAGLRHSEDPVEQEGVRRARRAVQQADHVLWVVDATATEQEADTYLGGLQGIQRTIVRNKLDLLRESGYERDTPRGIEIGISAVTGEGLPILREHLKSLATAGGGGEEGCFLTRRRHLDALERTHTALHQARAMAEVAGPELVAEDLRTAHRELGEVTGVFSSEDLLDRIFSSFCIGK</sequence>
<comment type="function">
    <text evidence="6">Exhibits a very high intrinsic GTPase hydrolysis rate. Involved in the addition of a carboxymethylaminomethyl (cmnm) group at the wobble position (U34) of certain tRNAs, forming tRNA-cmnm(5)s(2)U34.</text>
</comment>
<proteinExistence type="inferred from homology"/>
<dbReference type="EC" id="3.6.-.-" evidence="6"/>
<feature type="domain" description="TrmE-type G" evidence="8">
    <location>
        <begin position="215"/>
        <end position="370"/>
    </location>
</feature>
<dbReference type="Pfam" id="PF12631">
    <property type="entry name" value="MnmE_helical"/>
    <property type="match status" value="1"/>
</dbReference>
<feature type="binding site" evidence="6">
    <location>
        <position position="229"/>
    </location>
    <ligand>
        <name>Mg(2+)</name>
        <dbReference type="ChEBI" id="CHEBI:18420"/>
    </ligand>
</feature>